<gene>
    <name evidence="1" type="ORF">SARC_16428</name>
</gene>
<dbReference type="STRING" id="667725.A0A0L0F338"/>
<dbReference type="OrthoDB" id="10058185at2759"/>
<evidence type="ECO:0000313" key="2">
    <source>
        <dbReference type="Proteomes" id="UP000054560"/>
    </source>
</evidence>
<feature type="non-terminal residue" evidence="1">
    <location>
        <position position="62"/>
    </location>
</feature>
<accession>A0A0L0F338</accession>
<dbReference type="EMBL" id="KQ249655">
    <property type="protein sequence ID" value="KNC71039.1"/>
    <property type="molecule type" value="Genomic_DNA"/>
</dbReference>
<dbReference type="AlphaFoldDB" id="A0A0L0F338"/>
<sequence>MSSSPSTRFDGNDMYGVTEDDMQIRQEGEFLEPYAETKAMGEVAMRDACCDEFMTVAIAPHQ</sequence>
<dbReference type="Proteomes" id="UP000054560">
    <property type="component" value="Unassembled WGS sequence"/>
</dbReference>
<dbReference type="GeneID" id="25916932"/>
<reference evidence="1 2" key="1">
    <citation type="submission" date="2011-02" db="EMBL/GenBank/DDBJ databases">
        <title>The Genome Sequence of Sphaeroforma arctica JP610.</title>
        <authorList>
            <consortium name="The Broad Institute Genome Sequencing Platform"/>
            <person name="Russ C."/>
            <person name="Cuomo C."/>
            <person name="Young S.K."/>
            <person name="Zeng Q."/>
            <person name="Gargeya S."/>
            <person name="Alvarado L."/>
            <person name="Berlin A."/>
            <person name="Chapman S.B."/>
            <person name="Chen Z."/>
            <person name="Freedman E."/>
            <person name="Gellesch M."/>
            <person name="Goldberg J."/>
            <person name="Griggs A."/>
            <person name="Gujja S."/>
            <person name="Heilman E."/>
            <person name="Heiman D."/>
            <person name="Howarth C."/>
            <person name="Mehta T."/>
            <person name="Neiman D."/>
            <person name="Pearson M."/>
            <person name="Roberts A."/>
            <person name="Saif S."/>
            <person name="Shea T."/>
            <person name="Shenoy N."/>
            <person name="Sisk P."/>
            <person name="Stolte C."/>
            <person name="Sykes S."/>
            <person name="White J."/>
            <person name="Yandava C."/>
            <person name="Burger G."/>
            <person name="Gray M.W."/>
            <person name="Holland P.W.H."/>
            <person name="King N."/>
            <person name="Lang F.B.F."/>
            <person name="Roger A.J."/>
            <person name="Ruiz-Trillo I."/>
            <person name="Haas B."/>
            <person name="Nusbaum C."/>
            <person name="Birren B."/>
        </authorList>
    </citation>
    <scope>NUCLEOTIDE SEQUENCE [LARGE SCALE GENOMIC DNA]</scope>
    <source>
        <strain evidence="1 2">JP610</strain>
    </source>
</reference>
<name>A0A0L0F338_9EUKA</name>
<dbReference type="RefSeq" id="XP_014144941.1">
    <property type="nucleotide sequence ID" value="XM_014289466.1"/>
</dbReference>
<organism evidence="1 2">
    <name type="scientific">Sphaeroforma arctica JP610</name>
    <dbReference type="NCBI Taxonomy" id="667725"/>
    <lineage>
        <taxon>Eukaryota</taxon>
        <taxon>Ichthyosporea</taxon>
        <taxon>Ichthyophonida</taxon>
        <taxon>Sphaeroforma</taxon>
    </lineage>
</organism>
<keyword evidence="2" id="KW-1185">Reference proteome</keyword>
<protein>
    <submittedName>
        <fullName evidence="1">Uncharacterized protein</fullName>
    </submittedName>
</protein>
<evidence type="ECO:0000313" key="1">
    <source>
        <dbReference type="EMBL" id="KNC71039.1"/>
    </source>
</evidence>
<proteinExistence type="predicted"/>